<dbReference type="CDD" id="cd00077">
    <property type="entry name" value="HDc"/>
    <property type="match status" value="1"/>
</dbReference>
<dbReference type="Pfam" id="PF13328">
    <property type="entry name" value="HD_4"/>
    <property type="match status" value="1"/>
</dbReference>
<dbReference type="InterPro" id="IPR045865">
    <property type="entry name" value="ACT-like_dom_sf"/>
</dbReference>
<dbReference type="Pfam" id="PF13291">
    <property type="entry name" value="ACT_4"/>
    <property type="match status" value="1"/>
</dbReference>
<evidence type="ECO:0000256" key="6">
    <source>
        <dbReference type="RuleBase" id="RU003847"/>
    </source>
</evidence>
<dbReference type="SMART" id="SM00954">
    <property type="entry name" value="RelA_SpoT"/>
    <property type="match status" value="1"/>
</dbReference>
<dbReference type="InterPro" id="IPR033655">
    <property type="entry name" value="TGS_RelA/SpoT"/>
</dbReference>
<dbReference type="InterPro" id="IPR043519">
    <property type="entry name" value="NT_sf"/>
</dbReference>
<evidence type="ECO:0000259" key="9">
    <source>
        <dbReference type="PROSITE" id="PS51880"/>
    </source>
</evidence>
<dbReference type="EMBL" id="JAATJC010000001">
    <property type="protein sequence ID" value="NJC04958.1"/>
    <property type="molecule type" value="Genomic_DNA"/>
</dbReference>
<dbReference type="InterPro" id="IPR045600">
    <property type="entry name" value="RelA/SpoT_AH_RIS"/>
</dbReference>
<evidence type="ECO:0000313" key="11">
    <source>
        <dbReference type="Proteomes" id="UP000558192"/>
    </source>
</evidence>
<dbReference type="PANTHER" id="PTHR21262">
    <property type="entry name" value="GUANOSINE-3',5'-BIS DIPHOSPHATE 3'-PYROPHOSPHOHYDROLASE"/>
    <property type="match status" value="1"/>
</dbReference>
<dbReference type="InterPro" id="IPR007685">
    <property type="entry name" value="RelA_SpoT"/>
</dbReference>
<comment type="catalytic activity">
    <reaction evidence="5">
        <text>GTP + ATP = guanosine 3'-diphosphate 5'-triphosphate + AMP</text>
        <dbReference type="Rhea" id="RHEA:22088"/>
        <dbReference type="ChEBI" id="CHEBI:30616"/>
        <dbReference type="ChEBI" id="CHEBI:37565"/>
        <dbReference type="ChEBI" id="CHEBI:142410"/>
        <dbReference type="ChEBI" id="CHEBI:456215"/>
        <dbReference type="EC" id="2.7.6.5"/>
    </reaction>
</comment>
<dbReference type="FunFam" id="3.30.460.10:FF:000001">
    <property type="entry name" value="GTP pyrophosphokinase RelA"/>
    <property type="match status" value="1"/>
</dbReference>
<dbReference type="GO" id="GO:0005886">
    <property type="term" value="C:plasma membrane"/>
    <property type="evidence" value="ECO:0007669"/>
    <property type="project" value="TreeGrafter"/>
</dbReference>
<dbReference type="InterPro" id="IPR012676">
    <property type="entry name" value="TGS-like"/>
</dbReference>
<dbReference type="CDD" id="cd01668">
    <property type="entry name" value="TGS_RSH"/>
    <property type="match status" value="1"/>
</dbReference>
<dbReference type="Pfam" id="PF04607">
    <property type="entry name" value="RelA_SpoT"/>
    <property type="match status" value="1"/>
</dbReference>
<dbReference type="PROSITE" id="PS51831">
    <property type="entry name" value="HD"/>
    <property type="match status" value="1"/>
</dbReference>
<dbReference type="CDD" id="cd05399">
    <property type="entry name" value="NT_Rel-Spo_like"/>
    <property type="match status" value="1"/>
</dbReference>
<dbReference type="Pfam" id="PF19296">
    <property type="entry name" value="RelA_AH_RIS"/>
    <property type="match status" value="2"/>
</dbReference>
<dbReference type="InterPro" id="IPR004095">
    <property type="entry name" value="TGS"/>
</dbReference>
<reference evidence="10 11" key="1">
    <citation type="submission" date="2020-03" db="EMBL/GenBank/DDBJ databases">
        <title>Genomic Encyclopedia of Type Strains, Phase IV (KMG-IV): sequencing the most valuable type-strain genomes for metagenomic binning, comparative biology and taxonomic classification.</title>
        <authorList>
            <person name="Goeker M."/>
        </authorList>
    </citation>
    <scope>NUCLEOTIDE SEQUENCE [LARGE SCALE GENOMIC DNA]</scope>
    <source>
        <strain evidence="10 11">DSM 16846</strain>
    </source>
</reference>
<dbReference type="PANTHER" id="PTHR21262:SF36">
    <property type="entry name" value="BIFUNCTIONAL (P)PPGPP SYNTHASE_HYDROLASE SPOT"/>
    <property type="match status" value="1"/>
</dbReference>
<name>A0A7X6BFM1_9SPHN</name>
<dbReference type="CDD" id="cd04876">
    <property type="entry name" value="ACT_RelA-SpoT"/>
    <property type="match status" value="1"/>
</dbReference>
<dbReference type="Pfam" id="PF02824">
    <property type="entry name" value="TGS"/>
    <property type="match status" value="1"/>
</dbReference>
<evidence type="ECO:0000259" key="8">
    <source>
        <dbReference type="PROSITE" id="PS51831"/>
    </source>
</evidence>
<gene>
    <name evidence="10" type="ORF">GGQ97_000751</name>
</gene>
<proteinExistence type="inferred from homology"/>
<feature type="domain" description="TGS" evidence="9">
    <location>
        <begin position="395"/>
        <end position="456"/>
    </location>
</feature>
<evidence type="ECO:0000256" key="4">
    <source>
        <dbReference type="ARBA" id="ARBA00032407"/>
    </source>
</evidence>
<dbReference type="PROSITE" id="PS51671">
    <property type="entry name" value="ACT"/>
    <property type="match status" value="1"/>
</dbReference>
<dbReference type="Gene3D" id="3.10.20.30">
    <property type="match status" value="1"/>
</dbReference>
<dbReference type="SUPFAM" id="SSF109604">
    <property type="entry name" value="HD-domain/PDEase-like"/>
    <property type="match status" value="1"/>
</dbReference>
<dbReference type="InterPro" id="IPR004811">
    <property type="entry name" value="RelA/Spo_fam"/>
</dbReference>
<dbReference type="PROSITE" id="PS51880">
    <property type="entry name" value="TGS"/>
    <property type="match status" value="1"/>
</dbReference>
<dbReference type="GO" id="GO:0008728">
    <property type="term" value="F:GTP diphosphokinase activity"/>
    <property type="evidence" value="ECO:0007669"/>
    <property type="project" value="UniProtKB-EC"/>
</dbReference>
<sequence length="708" mass="79329">MQQDTRPAHIGQVLRQYELVERVRSYDPDADEGLINRAYVFSMKAHGSQTRASGDPYFSHPIEVAGILTDLKLDDETIVTGILHDTIEDTVATPDEVERLFGANVARLVDGVTKLSKIEAQSENERAAENLRKFLLALSGDIRVLLVKLADRLHNMRTLHHIKNEDKRRRIARETMDIYAPLAERIGMYEIMNEMQTLAFRQLEPDAYASITRRLAQLHSEGGDLVSRIGLGLQLHLADNGLEAEVMGREKHPYSIWRKMAERHISFEQLSDVMAFRVIVQDIDECYRALGLIQRRWPMVPGRFKDFISTPKRNGYCSLHTSVIHDSKMRIEVQIRTREMHLQAEKGLAAHWAYKEGKPVADIHVPWIDDLVEILDHADSPEELLEHTRMAMYQDRIFAFTPKGELIQLPKGATPVDFAYAVHTRLGDKTVGAKVNGRVVPLRTLLDNGDQVDILTSDAQTPQPSWLRFVATGKARSAVRRFVRHKERDETVELGTKIYDEIVARLPVPLPKEAVPRALKKLKLEDVEALMIAIARKRVGDEALMEALMPGSTGGDVAPRPSSQRRAISIRGLTPGVAFHLAQCCHPIPGDRIVGLRREDEEIEVHAIGCDLLATGIDADWLDLSWSDDSDGATARLCIIVRDVAGALGTMATILGQKGANIINLAQVHRDGSFHTFHVDVEVHDLAHLHTIMAALRAADPVSSVERL</sequence>
<feature type="domain" description="ACT" evidence="7">
    <location>
        <begin position="636"/>
        <end position="708"/>
    </location>
</feature>
<dbReference type="EC" id="2.7.6.5" evidence="1"/>
<dbReference type="NCBIfam" id="TIGR00691">
    <property type="entry name" value="spoT_relA"/>
    <property type="match status" value="1"/>
</dbReference>
<evidence type="ECO:0000259" key="7">
    <source>
        <dbReference type="PROSITE" id="PS51671"/>
    </source>
</evidence>
<comment type="caution">
    <text evidence="10">The sequence shown here is derived from an EMBL/GenBank/DDBJ whole genome shotgun (WGS) entry which is preliminary data.</text>
</comment>
<dbReference type="GO" id="GO:0008893">
    <property type="term" value="F:guanosine-3',5'-bis(diphosphate) 3'-diphosphatase activity"/>
    <property type="evidence" value="ECO:0007669"/>
    <property type="project" value="TreeGrafter"/>
</dbReference>
<feature type="domain" description="HD" evidence="8">
    <location>
        <begin position="57"/>
        <end position="156"/>
    </location>
</feature>
<dbReference type="SUPFAM" id="SSF81271">
    <property type="entry name" value="TGS-like"/>
    <property type="match status" value="1"/>
</dbReference>
<comment type="function">
    <text evidence="6">In eubacteria ppGpp (guanosine 3'-diphosphate 5'-diphosphate) is a mediator of the stringent response that coordinates a variety of cellular activities in response to changes in nutritional abundance.</text>
</comment>
<dbReference type="GO" id="GO:0042594">
    <property type="term" value="P:response to starvation"/>
    <property type="evidence" value="ECO:0007669"/>
    <property type="project" value="TreeGrafter"/>
</dbReference>
<dbReference type="SUPFAM" id="SSF81301">
    <property type="entry name" value="Nucleotidyltransferase"/>
    <property type="match status" value="1"/>
</dbReference>
<dbReference type="InterPro" id="IPR002912">
    <property type="entry name" value="ACT_dom"/>
</dbReference>
<dbReference type="InterPro" id="IPR006674">
    <property type="entry name" value="HD_domain"/>
</dbReference>
<keyword evidence="11" id="KW-1185">Reference proteome</keyword>
<organism evidence="10 11">
    <name type="scientific">Sphingomonas kaistensis</name>
    <dbReference type="NCBI Taxonomy" id="298708"/>
    <lineage>
        <taxon>Bacteria</taxon>
        <taxon>Pseudomonadati</taxon>
        <taxon>Pseudomonadota</taxon>
        <taxon>Alphaproteobacteria</taxon>
        <taxon>Sphingomonadales</taxon>
        <taxon>Sphingomonadaceae</taxon>
        <taxon>Sphingomonas</taxon>
    </lineage>
</organism>
<dbReference type="SMART" id="SM00471">
    <property type="entry name" value="HDc"/>
    <property type="match status" value="1"/>
</dbReference>
<dbReference type="InterPro" id="IPR003607">
    <property type="entry name" value="HD/PDEase_dom"/>
</dbReference>
<dbReference type="AlphaFoldDB" id="A0A7X6BFM1"/>
<dbReference type="GO" id="GO:0015949">
    <property type="term" value="P:nucleobase-containing small molecule interconversion"/>
    <property type="evidence" value="ECO:0007669"/>
    <property type="project" value="UniProtKB-ARBA"/>
</dbReference>
<evidence type="ECO:0000256" key="1">
    <source>
        <dbReference type="ARBA" id="ARBA00013251"/>
    </source>
</evidence>
<evidence type="ECO:0000256" key="2">
    <source>
        <dbReference type="ARBA" id="ARBA00014315"/>
    </source>
</evidence>
<dbReference type="GO" id="GO:0015969">
    <property type="term" value="P:guanosine tetraphosphate metabolic process"/>
    <property type="evidence" value="ECO:0007669"/>
    <property type="project" value="InterPro"/>
</dbReference>
<dbReference type="Gene3D" id="1.10.3210.10">
    <property type="entry name" value="Hypothetical protein af1432"/>
    <property type="match status" value="1"/>
</dbReference>
<dbReference type="Gene3D" id="3.30.70.260">
    <property type="match status" value="1"/>
</dbReference>
<dbReference type="Proteomes" id="UP000558192">
    <property type="component" value="Unassembled WGS sequence"/>
</dbReference>
<dbReference type="FunFam" id="1.10.3210.10:FF:000001">
    <property type="entry name" value="GTP pyrophosphokinase RelA"/>
    <property type="match status" value="1"/>
</dbReference>
<dbReference type="InterPro" id="IPR012675">
    <property type="entry name" value="Beta-grasp_dom_sf"/>
</dbReference>
<dbReference type="FunFam" id="3.10.20.30:FF:000002">
    <property type="entry name" value="GTP pyrophosphokinase (RelA/SpoT)"/>
    <property type="match status" value="1"/>
</dbReference>
<comment type="similarity">
    <text evidence="6">Belongs to the relA/spoT family.</text>
</comment>
<dbReference type="Gene3D" id="3.30.460.10">
    <property type="entry name" value="Beta Polymerase, domain 2"/>
    <property type="match status" value="1"/>
</dbReference>
<evidence type="ECO:0000313" key="10">
    <source>
        <dbReference type="EMBL" id="NJC04958.1"/>
    </source>
</evidence>
<dbReference type="SUPFAM" id="SSF55021">
    <property type="entry name" value="ACT-like"/>
    <property type="match status" value="1"/>
</dbReference>
<accession>A0A7X6BFM1</accession>
<evidence type="ECO:0000256" key="5">
    <source>
        <dbReference type="ARBA" id="ARBA00048244"/>
    </source>
</evidence>
<protein>
    <recommendedName>
        <fullName evidence="2">GTP pyrophosphokinase rsh</fullName>
        <ecNumber evidence="1">2.7.6.5</ecNumber>
    </recommendedName>
    <alternativeName>
        <fullName evidence="4">(p)ppGpp synthase</fullName>
    </alternativeName>
    <alternativeName>
        <fullName evidence="3">ATP:GTP 3'-pyrophosphotransferase</fullName>
    </alternativeName>
</protein>
<evidence type="ECO:0000256" key="3">
    <source>
        <dbReference type="ARBA" id="ARBA00029754"/>
    </source>
</evidence>